<dbReference type="EMBL" id="CAJFCW020000004">
    <property type="protein sequence ID" value="CAG9114669.1"/>
    <property type="molecule type" value="Genomic_DNA"/>
</dbReference>
<name>A0A811L0R7_9BILA</name>
<dbReference type="Proteomes" id="UP000614601">
    <property type="component" value="Unassembled WGS sequence"/>
</dbReference>
<reference evidence="1" key="1">
    <citation type="submission" date="2020-09" db="EMBL/GenBank/DDBJ databases">
        <authorList>
            <person name="Kikuchi T."/>
        </authorList>
    </citation>
    <scope>NUCLEOTIDE SEQUENCE</scope>
    <source>
        <strain evidence="1">SH1</strain>
    </source>
</reference>
<gene>
    <name evidence="1" type="ORF">BOKJ2_LOCUS9305</name>
</gene>
<keyword evidence="2" id="KW-1185">Reference proteome</keyword>
<comment type="caution">
    <text evidence="1">The sequence shown here is derived from an EMBL/GenBank/DDBJ whole genome shotgun (WGS) entry which is preliminary data.</text>
</comment>
<dbReference type="EMBL" id="CAJFDH010000004">
    <property type="protein sequence ID" value="CAD5221159.1"/>
    <property type="molecule type" value="Genomic_DNA"/>
</dbReference>
<sequence>MTNLPDVTCSTLSLPAQKSTSKQTINMVFTIDGVETLIDYNLTIKSLNQKPFVQVQAISVDGEDVVINEPNLYRVRVTDYRVRCPNQN</sequence>
<evidence type="ECO:0000313" key="1">
    <source>
        <dbReference type="EMBL" id="CAD5221159.1"/>
    </source>
</evidence>
<dbReference type="AlphaFoldDB" id="A0A811L0R7"/>
<dbReference type="Proteomes" id="UP000783686">
    <property type="component" value="Unassembled WGS sequence"/>
</dbReference>
<evidence type="ECO:0000313" key="2">
    <source>
        <dbReference type="Proteomes" id="UP000614601"/>
    </source>
</evidence>
<proteinExistence type="predicted"/>
<accession>A0A811L0R7</accession>
<protein>
    <submittedName>
        <fullName evidence="1">Uncharacterized protein</fullName>
    </submittedName>
</protein>
<organism evidence="1 2">
    <name type="scientific">Bursaphelenchus okinawaensis</name>
    <dbReference type="NCBI Taxonomy" id="465554"/>
    <lineage>
        <taxon>Eukaryota</taxon>
        <taxon>Metazoa</taxon>
        <taxon>Ecdysozoa</taxon>
        <taxon>Nematoda</taxon>
        <taxon>Chromadorea</taxon>
        <taxon>Rhabditida</taxon>
        <taxon>Tylenchina</taxon>
        <taxon>Tylenchomorpha</taxon>
        <taxon>Aphelenchoidea</taxon>
        <taxon>Aphelenchoididae</taxon>
        <taxon>Bursaphelenchus</taxon>
    </lineage>
</organism>